<dbReference type="PROSITE" id="PS51272">
    <property type="entry name" value="SLH"/>
    <property type="match status" value="2"/>
</dbReference>
<feature type="non-terminal residue" evidence="2">
    <location>
        <position position="1"/>
    </location>
</feature>
<dbReference type="Proteomes" id="UP001519887">
    <property type="component" value="Unassembled WGS sequence"/>
</dbReference>
<organism evidence="2 3">
    <name type="scientific">Paenibacillus sepulcri</name>
    <dbReference type="NCBI Taxonomy" id="359917"/>
    <lineage>
        <taxon>Bacteria</taxon>
        <taxon>Bacillati</taxon>
        <taxon>Bacillota</taxon>
        <taxon>Bacilli</taxon>
        <taxon>Bacillales</taxon>
        <taxon>Paenibacillaceae</taxon>
        <taxon>Paenibacillus</taxon>
    </lineage>
</organism>
<proteinExistence type="predicted"/>
<accession>A0ABS7CFL9</accession>
<evidence type="ECO:0000313" key="3">
    <source>
        <dbReference type="Proteomes" id="UP001519887"/>
    </source>
</evidence>
<dbReference type="InterPro" id="IPR001119">
    <property type="entry name" value="SLH_dom"/>
</dbReference>
<gene>
    <name evidence="2" type="ORF">K0U00_37250</name>
</gene>
<evidence type="ECO:0000313" key="2">
    <source>
        <dbReference type="EMBL" id="MBW7459722.1"/>
    </source>
</evidence>
<evidence type="ECO:0000259" key="1">
    <source>
        <dbReference type="PROSITE" id="PS51272"/>
    </source>
</evidence>
<dbReference type="EMBL" id="JAHZIK010001792">
    <property type="protein sequence ID" value="MBW7459722.1"/>
    <property type="molecule type" value="Genomic_DNA"/>
</dbReference>
<sequence>AARGLVEGINDKEFRPNEPITREQLSVLLLRALQMTGVEQEAGNLLETLQRYQDREAISAWSESAVAAVTDMGIMEGRSAAGFVPKGSATRAEAAVVLMRMLQHAGYINR</sequence>
<dbReference type="Pfam" id="PF00395">
    <property type="entry name" value="SLH"/>
    <property type="match status" value="2"/>
</dbReference>
<feature type="domain" description="SLH" evidence="1">
    <location>
        <begin position="1"/>
        <end position="43"/>
    </location>
</feature>
<keyword evidence="3" id="KW-1185">Reference proteome</keyword>
<name>A0ABS7CFL9_9BACL</name>
<feature type="domain" description="SLH" evidence="1">
    <location>
        <begin position="49"/>
        <end position="110"/>
    </location>
</feature>
<reference evidence="2 3" key="1">
    <citation type="submission" date="2021-07" db="EMBL/GenBank/DDBJ databases">
        <title>Paenibacillus radiodurans sp. nov., isolated from the southeastern edge of Tengger Desert.</title>
        <authorList>
            <person name="Zhang G."/>
        </authorList>
    </citation>
    <scope>NUCLEOTIDE SEQUENCE [LARGE SCALE GENOMIC DNA]</scope>
    <source>
        <strain evidence="2 3">CCM 7311</strain>
    </source>
</reference>
<comment type="caution">
    <text evidence="2">The sequence shown here is derived from an EMBL/GenBank/DDBJ whole genome shotgun (WGS) entry which is preliminary data.</text>
</comment>
<protein>
    <submittedName>
        <fullName evidence="2">S-layer homology domain-containing protein</fullName>
    </submittedName>
</protein>